<evidence type="ECO:0000313" key="5">
    <source>
        <dbReference type="Proteomes" id="UP000581769"/>
    </source>
</evidence>
<evidence type="ECO:0000259" key="3">
    <source>
        <dbReference type="PROSITE" id="PS51186"/>
    </source>
</evidence>
<feature type="domain" description="N-acetyltransferase" evidence="3">
    <location>
        <begin position="4"/>
        <end position="170"/>
    </location>
</feature>
<name>A0A840IR36_9PSEU</name>
<dbReference type="Pfam" id="PF00583">
    <property type="entry name" value="Acetyltransf_1"/>
    <property type="match status" value="1"/>
</dbReference>
<comment type="caution">
    <text evidence="4">The sequence shown here is derived from an EMBL/GenBank/DDBJ whole genome shotgun (WGS) entry which is preliminary data.</text>
</comment>
<dbReference type="Gene3D" id="3.40.630.30">
    <property type="match status" value="1"/>
</dbReference>
<accession>A0A840IR36</accession>
<dbReference type="RefSeq" id="WP_184779283.1">
    <property type="nucleotide sequence ID" value="NZ_JACHMG010000001.1"/>
</dbReference>
<protein>
    <submittedName>
        <fullName evidence="4">GNAT superfamily N-acetyltransferase</fullName>
    </submittedName>
</protein>
<dbReference type="SUPFAM" id="SSF55729">
    <property type="entry name" value="Acyl-CoA N-acyltransferases (Nat)"/>
    <property type="match status" value="1"/>
</dbReference>
<proteinExistence type="predicted"/>
<sequence length="181" mass="18997">MTAPEITLLPPSAAGDAALVAAVSTLINLVYAHSEEGLWTGSADRTAPGEIAGFVAAGEIAVARLGGRVVGCARVRSLDAGTGEFGLLAAAPAVRGTGLGRELVRFAEERGRAAGHRRMQLELLVPREGTHPAKEFLDRWYRRLGYGVVGKSTLDADFPQLAPLLAVPCDLLVYHKDLAAS</sequence>
<dbReference type="InterPro" id="IPR000182">
    <property type="entry name" value="GNAT_dom"/>
</dbReference>
<dbReference type="PANTHER" id="PTHR43877">
    <property type="entry name" value="AMINOALKYLPHOSPHONATE N-ACETYLTRANSFERASE-RELATED-RELATED"/>
    <property type="match status" value="1"/>
</dbReference>
<reference evidence="4 5" key="1">
    <citation type="submission" date="2020-08" db="EMBL/GenBank/DDBJ databases">
        <title>Sequencing the genomes of 1000 actinobacteria strains.</title>
        <authorList>
            <person name="Klenk H.-P."/>
        </authorList>
    </citation>
    <scope>NUCLEOTIDE SEQUENCE [LARGE SCALE GENOMIC DNA]</scope>
    <source>
        <strain evidence="4 5">DSM 45859</strain>
    </source>
</reference>
<dbReference type="InterPro" id="IPR016181">
    <property type="entry name" value="Acyl_CoA_acyltransferase"/>
</dbReference>
<gene>
    <name evidence="4" type="ORF">BJY18_001778</name>
</gene>
<dbReference type="PROSITE" id="PS51186">
    <property type="entry name" value="GNAT"/>
    <property type="match status" value="1"/>
</dbReference>
<dbReference type="GO" id="GO:0016747">
    <property type="term" value="F:acyltransferase activity, transferring groups other than amino-acyl groups"/>
    <property type="evidence" value="ECO:0007669"/>
    <property type="project" value="InterPro"/>
</dbReference>
<dbReference type="PANTHER" id="PTHR43877:SF2">
    <property type="entry name" value="AMINOALKYLPHOSPHONATE N-ACETYLTRANSFERASE-RELATED"/>
    <property type="match status" value="1"/>
</dbReference>
<evidence type="ECO:0000256" key="2">
    <source>
        <dbReference type="ARBA" id="ARBA00023315"/>
    </source>
</evidence>
<keyword evidence="5" id="KW-1185">Reference proteome</keyword>
<dbReference type="InterPro" id="IPR050832">
    <property type="entry name" value="Bact_Acetyltransf"/>
</dbReference>
<keyword evidence="2" id="KW-0012">Acyltransferase</keyword>
<keyword evidence="1 4" id="KW-0808">Transferase</keyword>
<organism evidence="4 5">
    <name type="scientific">Amycolatopsis jiangsuensis</name>
    <dbReference type="NCBI Taxonomy" id="1181879"/>
    <lineage>
        <taxon>Bacteria</taxon>
        <taxon>Bacillati</taxon>
        <taxon>Actinomycetota</taxon>
        <taxon>Actinomycetes</taxon>
        <taxon>Pseudonocardiales</taxon>
        <taxon>Pseudonocardiaceae</taxon>
        <taxon>Amycolatopsis</taxon>
    </lineage>
</organism>
<dbReference type="Proteomes" id="UP000581769">
    <property type="component" value="Unassembled WGS sequence"/>
</dbReference>
<evidence type="ECO:0000256" key="1">
    <source>
        <dbReference type="ARBA" id="ARBA00022679"/>
    </source>
</evidence>
<evidence type="ECO:0000313" key="4">
    <source>
        <dbReference type="EMBL" id="MBB4684293.1"/>
    </source>
</evidence>
<dbReference type="AlphaFoldDB" id="A0A840IR36"/>
<dbReference type="EMBL" id="JACHMG010000001">
    <property type="protein sequence ID" value="MBB4684293.1"/>
    <property type="molecule type" value="Genomic_DNA"/>
</dbReference>
<dbReference type="CDD" id="cd04301">
    <property type="entry name" value="NAT_SF"/>
    <property type="match status" value="1"/>
</dbReference>